<name>W8B3X3_CERCA</name>
<sequence>MNVDCRTQNRNLFSNHMPKPQFHVNRESLIKTMQKKFKENISTRKSFRKQLEIKRIEENLAAKVHPMKARVESTETRTRTSVIKKLFWNIGGYRKNYRKEIADTKQLQLIWQKKDITRMRDSGIFQQMERMRTYAEAESRSIVHKRSQLDCEQLDRLESNDRKLAQSQLTNLYAKADKESAESSKNIESREGTLENDSNERRKLQKSENEHSLLVGNCQGYEESKCLNVLIVEKKPKQQPKAVCTKESVTELLYLRHVVEPEDDFDQVEAEKQALLQTIENLMPKTQGKNVKKSTNLPKKWRKQHQKTKEKCKKPNSHKKAKCLRVIVGKLNTAHTKKKWLDTQTFDNSLFTRMRSSSERPLNGKNCATVKAKAKAKVKLNRAANVKVPKSKCKHYRRENLCAKRKAKRRKTLPPAGETHKLSRRTKKILNQRQQCSTNVSMKILEKPQNTKVPSKPESSSCSVSTDWLNADTATTSKATAKVAHSENGNKTQPAFSSYASELLSEPSTSSLEQMLVHITAELKKRNTSKLSISNKLNACTAHKIVKKATNAGKCNNKLALQGALTHNKVKGGNKPPKSSTAIISIPLMQNPKFILGQQNGRLPMAYTTGKRAFYVQPPPAIYLPALRKRVKSLKIGSFVAQESEA</sequence>
<feature type="compositionally biased region" description="Basic residues" evidence="1">
    <location>
        <begin position="299"/>
        <end position="315"/>
    </location>
</feature>
<feature type="region of interest" description="Disordered" evidence="1">
    <location>
        <begin position="176"/>
        <end position="209"/>
    </location>
</feature>
<protein>
    <submittedName>
        <fullName evidence="2">Uncharacterized protein</fullName>
    </submittedName>
</protein>
<dbReference type="AlphaFoldDB" id="W8B3X3"/>
<feature type="region of interest" description="Disordered" evidence="1">
    <location>
        <begin position="445"/>
        <end position="465"/>
    </location>
</feature>
<dbReference type="EMBL" id="GAMC01018614">
    <property type="protein sequence ID" value="JAB87941.1"/>
    <property type="molecule type" value="mRNA"/>
</dbReference>
<evidence type="ECO:0000313" key="2">
    <source>
        <dbReference type="EMBL" id="JAB87941.1"/>
    </source>
</evidence>
<reference evidence="2" key="2">
    <citation type="journal article" date="2014" name="BMC Genomics">
        <title>A genomic perspective to assessing quality of mass-reared SIT flies used in Mediterranean fruit fly (Ceratitis capitata) eradication in California.</title>
        <authorList>
            <person name="Calla B."/>
            <person name="Hall B."/>
            <person name="Hou S."/>
            <person name="Geib S.M."/>
        </authorList>
    </citation>
    <scope>NUCLEOTIDE SEQUENCE</scope>
</reference>
<dbReference type="EMBL" id="GAMC01018618">
    <property type="protein sequence ID" value="JAB87937.1"/>
    <property type="molecule type" value="mRNA"/>
</dbReference>
<feature type="region of interest" description="Disordered" evidence="1">
    <location>
        <begin position="287"/>
        <end position="315"/>
    </location>
</feature>
<reference evidence="2" key="1">
    <citation type="submission" date="2013-07" db="EMBL/GenBank/DDBJ databases">
        <authorList>
            <person name="Geib S."/>
        </authorList>
    </citation>
    <scope>NUCLEOTIDE SEQUENCE</scope>
</reference>
<organism evidence="2">
    <name type="scientific">Ceratitis capitata</name>
    <name type="common">Mediterranean fruit fly</name>
    <name type="synonym">Tephritis capitata</name>
    <dbReference type="NCBI Taxonomy" id="7213"/>
    <lineage>
        <taxon>Eukaryota</taxon>
        <taxon>Metazoa</taxon>
        <taxon>Ecdysozoa</taxon>
        <taxon>Arthropoda</taxon>
        <taxon>Hexapoda</taxon>
        <taxon>Insecta</taxon>
        <taxon>Pterygota</taxon>
        <taxon>Neoptera</taxon>
        <taxon>Endopterygota</taxon>
        <taxon>Diptera</taxon>
        <taxon>Brachycera</taxon>
        <taxon>Muscomorpha</taxon>
        <taxon>Tephritoidea</taxon>
        <taxon>Tephritidae</taxon>
        <taxon>Ceratitis</taxon>
        <taxon>Ceratitis</taxon>
    </lineage>
</organism>
<feature type="compositionally biased region" description="Low complexity" evidence="1">
    <location>
        <begin position="452"/>
        <end position="465"/>
    </location>
</feature>
<evidence type="ECO:0000256" key="1">
    <source>
        <dbReference type="SAM" id="MobiDB-lite"/>
    </source>
</evidence>
<accession>W8B3X3</accession>
<feature type="compositionally biased region" description="Polar residues" evidence="1">
    <location>
        <begin position="287"/>
        <end position="297"/>
    </location>
</feature>
<proteinExistence type="evidence at transcript level"/>